<sequence length="163" mass="18123">MVSELPAMAEASSYEGDSGSISTFADLTAIAKSLNFNLPTKLDEGNYIYWKVQVRAAIRALGLDFFIENKRSSVTSDSAVTDEVLSRCDNLLMVWLFSNISKDVIGHVTECESSFEIWKTLESLFTQSSMARVLSFLKKKLNNIKKGSSSIFEFVLKVKTIAV</sequence>
<dbReference type="Pfam" id="PF14223">
    <property type="entry name" value="Retrotran_gag_2"/>
    <property type="match status" value="1"/>
</dbReference>
<comment type="caution">
    <text evidence="1">The sequence shown here is derived from an EMBL/GenBank/DDBJ whole genome shotgun (WGS) entry which is preliminary data.</text>
</comment>
<dbReference type="AlphaFoldDB" id="A0AAP0L8P9"/>
<organism evidence="1 2">
    <name type="scientific">Stephania cephalantha</name>
    <dbReference type="NCBI Taxonomy" id="152367"/>
    <lineage>
        <taxon>Eukaryota</taxon>
        <taxon>Viridiplantae</taxon>
        <taxon>Streptophyta</taxon>
        <taxon>Embryophyta</taxon>
        <taxon>Tracheophyta</taxon>
        <taxon>Spermatophyta</taxon>
        <taxon>Magnoliopsida</taxon>
        <taxon>Ranunculales</taxon>
        <taxon>Menispermaceae</taxon>
        <taxon>Menispermoideae</taxon>
        <taxon>Cissampelideae</taxon>
        <taxon>Stephania</taxon>
    </lineage>
</organism>
<name>A0AAP0L8P9_9MAGN</name>
<evidence type="ECO:0000313" key="1">
    <source>
        <dbReference type="EMBL" id="KAK9166573.1"/>
    </source>
</evidence>
<dbReference type="PANTHER" id="PTHR47481:SF31">
    <property type="entry name" value="OS01G0873500 PROTEIN"/>
    <property type="match status" value="1"/>
</dbReference>
<accession>A0AAP0L8P9</accession>
<dbReference type="PANTHER" id="PTHR47481">
    <property type="match status" value="1"/>
</dbReference>
<gene>
    <name evidence="1" type="ORF">Scep_001764</name>
</gene>
<keyword evidence="2" id="KW-1185">Reference proteome</keyword>
<reference evidence="1 2" key="1">
    <citation type="submission" date="2024-01" db="EMBL/GenBank/DDBJ databases">
        <title>Genome assemblies of Stephania.</title>
        <authorList>
            <person name="Yang L."/>
        </authorList>
    </citation>
    <scope>NUCLEOTIDE SEQUENCE [LARGE SCALE GENOMIC DNA]</scope>
    <source>
        <strain evidence="1">JXDWG</strain>
        <tissue evidence="1">Leaf</tissue>
    </source>
</reference>
<proteinExistence type="predicted"/>
<dbReference type="Proteomes" id="UP001419268">
    <property type="component" value="Unassembled WGS sequence"/>
</dbReference>
<dbReference type="EMBL" id="JBBNAG010000001">
    <property type="protein sequence ID" value="KAK9166573.1"/>
    <property type="molecule type" value="Genomic_DNA"/>
</dbReference>
<protein>
    <submittedName>
        <fullName evidence="1">Uncharacterized protein</fullName>
    </submittedName>
</protein>
<evidence type="ECO:0000313" key="2">
    <source>
        <dbReference type="Proteomes" id="UP001419268"/>
    </source>
</evidence>